<name>A0AB39KRU1_9CAUL</name>
<protein>
    <submittedName>
        <fullName evidence="4">Alpha/beta hydrolase-fold protein</fullName>
    </submittedName>
</protein>
<dbReference type="PANTHER" id="PTHR40841:SF2">
    <property type="entry name" value="SIDEROPHORE-DEGRADING ESTERASE (EUROFUNG)"/>
    <property type="match status" value="1"/>
</dbReference>
<dbReference type="EMBL" id="CP158375">
    <property type="protein sequence ID" value="XDO96388.1"/>
    <property type="molecule type" value="Genomic_DNA"/>
</dbReference>
<evidence type="ECO:0000256" key="3">
    <source>
        <dbReference type="SAM" id="MobiDB-lite"/>
    </source>
</evidence>
<feature type="region of interest" description="Disordered" evidence="3">
    <location>
        <begin position="123"/>
        <end position="150"/>
    </location>
</feature>
<dbReference type="AlphaFoldDB" id="A0AB39KRU1"/>
<dbReference type="InterPro" id="IPR052558">
    <property type="entry name" value="Siderophore_Hydrolase_D"/>
</dbReference>
<evidence type="ECO:0000256" key="2">
    <source>
        <dbReference type="ARBA" id="ARBA00022801"/>
    </source>
</evidence>
<reference evidence="4" key="1">
    <citation type="submission" date="2024-06" db="EMBL/GenBank/DDBJ databases">
        <title>Caulobacter inopinatus, sp. nov.</title>
        <authorList>
            <person name="Donachie S.P."/>
        </authorList>
    </citation>
    <scope>NUCLEOTIDE SEQUENCE</scope>
    <source>
        <strain evidence="4">73W</strain>
    </source>
</reference>
<dbReference type="PROSITE" id="PS51257">
    <property type="entry name" value="PROKAR_LIPOPROTEIN"/>
    <property type="match status" value="1"/>
</dbReference>
<accession>A0AB39KRU1</accession>
<evidence type="ECO:0000256" key="1">
    <source>
        <dbReference type="ARBA" id="ARBA00005622"/>
    </source>
</evidence>
<proteinExistence type="inferred from homology"/>
<dbReference type="Gene3D" id="3.40.50.1820">
    <property type="entry name" value="alpha/beta hydrolase"/>
    <property type="match status" value="1"/>
</dbReference>
<dbReference type="GO" id="GO:0016788">
    <property type="term" value="F:hydrolase activity, acting on ester bonds"/>
    <property type="evidence" value="ECO:0007669"/>
    <property type="project" value="TreeGrafter"/>
</dbReference>
<organism evidence="4">
    <name type="scientific">Caulobacter sp. 73W</name>
    <dbReference type="NCBI Taxonomy" id="3161137"/>
    <lineage>
        <taxon>Bacteria</taxon>
        <taxon>Pseudomonadati</taxon>
        <taxon>Pseudomonadota</taxon>
        <taxon>Alphaproteobacteria</taxon>
        <taxon>Caulobacterales</taxon>
        <taxon>Caulobacteraceae</taxon>
        <taxon>Caulobacter</taxon>
    </lineage>
</organism>
<dbReference type="SUPFAM" id="SSF53474">
    <property type="entry name" value="alpha/beta-Hydrolases"/>
    <property type="match status" value="1"/>
</dbReference>
<sequence>MRLMVLAATAAIAVSGCGKTENSAVRTTQTPAVTTAQAGNGAPYVLTGTQVWDVPDPVSGRKYQVFVSLPASYEFDAQRRYPVLYVTDADYAFPVIRSMARRLNLDRPKVDDFILVGLSYAEGDSGSQSRRRDYTPTRNGPSSSPPDAVHGGSAAYRRYIREQVLPFVEQKFRADPGRRTILGHSYGGLLGAEFLLNEPELFDGYILGSPSFWFDKKHMLKVEAEYARTHKDLPARVFMYVGGYETIKAGDDRYNSDADLVEDMKLFERTVKGRGYSGLSISSDVLPGEDHLTVAPSGFARGLMTILPAR</sequence>
<dbReference type="PANTHER" id="PTHR40841">
    <property type="entry name" value="SIDEROPHORE TRIACETYLFUSARININE C ESTERASE"/>
    <property type="match status" value="1"/>
</dbReference>
<dbReference type="InterPro" id="IPR000801">
    <property type="entry name" value="Esterase-like"/>
</dbReference>
<dbReference type="RefSeq" id="WP_369059240.1">
    <property type="nucleotide sequence ID" value="NZ_CP158375.1"/>
</dbReference>
<keyword evidence="2 4" id="KW-0378">Hydrolase</keyword>
<dbReference type="Pfam" id="PF00756">
    <property type="entry name" value="Esterase"/>
    <property type="match status" value="1"/>
</dbReference>
<comment type="similarity">
    <text evidence="1">Belongs to the esterase D family.</text>
</comment>
<evidence type="ECO:0000313" key="4">
    <source>
        <dbReference type="EMBL" id="XDO96388.1"/>
    </source>
</evidence>
<dbReference type="InterPro" id="IPR029058">
    <property type="entry name" value="AB_hydrolase_fold"/>
</dbReference>
<gene>
    <name evidence="4" type="ORF">ABOZ73_16675</name>
</gene>